<feature type="domain" description="Peptidase C14 caspase" evidence="6">
    <location>
        <begin position="126"/>
        <end position="414"/>
    </location>
</feature>
<dbReference type="EMBL" id="MU856393">
    <property type="protein sequence ID" value="KAK3896803.1"/>
    <property type="molecule type" value="Genomic_DNA"/>
</dbReference>
<comment type="similarity">
    <text evidence="1">Belongs to the peptidase C14B family.</text>
</comment>
<sequence>MSGYPGAGYNGGGYAPPPQQQQQYAGGYYPPQGYGYQQAPPAQAPGPGYGYQQPGPAYGYHQPPAQGFHPPAQAPNNYPRPAMPAVNANAYPQGGHGIPPPPPQTTQHYGYGSHGFAFQYSQCTGRRKALLIGINYFNQRGQLRGCINDVRNMSAYLVENFGYKREDMVILTDDQQNDMSQPSKKNILRAMHWLVKDARPNDSLFFHYSGHGGQTKDLDGDEEDGYDEVIYPVDFRQNGHITDDEMHRIMVKPLQAGVRLTAIFDSCHSGTALDLPYIYSTQGILKEPNLAKEAGQGLLGAVSAYSRGDLGGVANNIMGFFKKASTSEDAHARSMAVKTSPADVVMFSGSKDDQTSADATIASQATGAMSWAFITALKKNPQQSYVQLLNSIRDELQTRYTQKPQLSCSHPLGKLSFGGSTPNQTK</sequence>
<evidence type="ECO:0000313" key="8">
    <source>
        <dbReference type="Proteomes" id="UP001303889"/>
    </source>
</evidence>
<comment type="caution">
    <text evidence="7">The sequence shown here is derived from an EMBL/GenBank/DDBJ whole genome shotgun (WGS) entry which is preliminary data.</text>
</comment>
<evidence type="ECO:0000256" key="5">
    <source>
        <dbReference type="SAM" id="MobiDB-lite"/>
    </source>
</evidence>
<dbReference type="GO" id="GO:0006508">
    <property type="term" value="P:proteolysis"/>
    <property type="evidence" value="ECO:0007669"/>
    <property type="project" value="InterPro"/>
</dbReference>
<keyword evidence="3" id="KW-0788">Thiol protease</keyword>
<feature type="compositionally biased region" description="Low complexity" evidence="5">
    <location>
        <begin position="50"/>
        <end position="65"/>
    </location>
</feature>
<organism evidence="7 8">
    <name type="scientific">Staphylotrichum tortipilum</name>
    <dbReference type="NCBI Taxonomy" id="2831512"/>
    <lineage>
        <taxon>Eukaryota</taxon>
        <taxon>Fungi</taxon>
        <taxon>Dikarya</taxon>
        <taxon>Ascomycota</taxon>
        <taxon>Pezizomycotina</taxon>
        <taxon>Sordariomycetes</taxon>
        <taxon>Sordariomycetidae</taxon>
        <taxon>Sordariales</taxon>
        <taxon>Chaetomiaceae</taxon>
        <taxon>Staphylotrichum</taxon>
    </lineage>
</organism>
<dbReference type="GO" id="GO:0005737">
    <property type="term" value="C:cytoplasm"/>
    <property type="evidence" value="ECO:0007669"/>
    <property type="project" value="TreeGrafter"/>
</dbReference>
<dbReference type="Pfam" id="PF00656">
    <property type="entry name" value="Peptidase_C14"/>
    <property type="match status" value="1"/>
</dbReference>
<dbReference type="Proteomes" id="UP001303889">
    <property type="component" value="Unassembled WGS sequence"/>
</dbReference>
<keyword evidence="3" id="KW-0378">Hydrolase</keyword>
<feature type="compositionally biased region" description="Gly residues" evidence="5">
    <location>
        <begin position="1"/>
        <end position="14"/>
    </location>
</feature>
<gene>
    <name evidence="7" type="ORF">C8A05DRAFT_39647</name>
</gene>
<keyword evidence="8" id="KW-1185">Reference proteome</keyword>
<dbReference type="InterPro" id="IPR029030">
    <property type="entry name" value="Caspase-like_dom_sf"/>
</dbReference>
<accession>A0AAN6MB81</accession>
<protein>
    <recommendedName>
        <fullName evidence="6">Peptidase C14 caspase domain-containing protein</fullName>
    </recommendedName>
</protein>
<evidence type="ECO:0000259" key="6">
    <source>
        <dbReference type="Pfam" id="PF00656"/>
    </source>
</evidence>
<dbReference type="InterPro" id="IPR050452">
    <property type="entry name" value="Metacaspase"/>
</dbReference>
<dbReference type="AlphaFoldDB" id="A0AAN6MB81"/>
<name>A0AAN6MB81_9PEZI</name>
<feature type="region of interest" description="Disordered" evidence="5">
    <location>
        <begin position="1"/>
        <end position="110"/>
    </location>
</feature>
<evidence type="ECO:0000256" key="3">
    <source>
        <dbReference type="ARBA" id="ARBA00022807"/>
    </source>
</evidence>
<dbReference type="Gene3D" id="3.40.50.12660">
    <property type="match status" value="1"/>
</dbReference>
<keyword evidence="4" id="KW-0865">Zymogen</keyword>
<reference evidence="7" key="1">
    <citation type="journal article" date="2023" name="Mol. Phylogenet. Evol.">
        <title>Genome-scale phylogeny and comparative genomics of the fungal order Sordariales.</title>
        <authorList>
            <person name="Hensen N."/>
            <person name="Bonometti L."/>
            <person name="Westerberg I."/>
            <person name="Brannstrom I.O."/>
            <person name="Guillou S."/>
            <person name="Cros-Aarteil S."/>
            <person name="Calhoun S."/>
            <person name="Haridas S."/>
            <person name="Kuo A."/>
            <person name="Mondo S."/>
            <person name="Pangilinan J."/>
            <person name="Riley R."/>
            <person name="LaButti K."/>
            <person name="Andreopoulos B."/>
            <person name="Lipzen A."/>
            <person name="Chen C."/>
            <person name="Yan M."/>
            <person name="Daum C."/>
            <person name="Ng V."/>
            <person name="Clum A."/>
            <person name="Steindorff A."/>
            <person name="Ohm R.A."/>
            <person name="Martin F."/>
            <person name="Silar P."/>
            <person name="Natvig D.O."/>
            <person name="Lalanne C."/>
            <person name="Gautier V."/>
            <person name="Ament-Velasquez S.L."/>
            <person name="Kruys A."/>
            <person name="Hutchinson M.I."/>
            <person name="Powell A.J."/>
            <person name="Barry K."/>
            <person name="Miller A.N."/>
            <person name="Grigoriev I.V."/>
            <person name="Debuchy R."/>
            <person name="Gladieux P."/>
            <person name="Hiltunen Thoren M."/>
            <person name="Johannesson H."/>
        </authorList>
    </citation>
    <scope>NUCLEOTIDE SEQUENCE</scope>
    <source>
        <strain evidence="7">CBS 103.79</strain>
    </source>
</reference>
<dbReference type="PANTHER" id="PTHR48104">
    <property type="entry name" value="METACASPASE-4"/>
    <property type="match status" value="1"/>
</dbReference>
<dbReference type="SUPFAM" id="SSF52129">
    <property type="entry name" value="Caspase-like"/>
    <property type="match status" value="1"/>
</dbReference>
<dbReference type="GO" id="GO:0004197">
    <property type="term" value="F:cysteine-type endopeptidase activity"/>
    <property type="evidence" value="ECO:0007669"/>
    <property type="project" value="InterPro"/>
</dbReference>
<evidence type="ECO:0000256" key="2">
    <source>
        <dbReference type="ARBA" id="ARBA00022703"/>
    </source>
</evidence>
<proteinExistence type="inferred from homology"/>
<evidence type="ECO:0000313" key="7">
    <source>
        <dbReference type="EMBL" id="KAK3896803.1"/>
    </source>
</evidence>
<dbReference type="InterPro" id="IPR011600">
    <property type="entry name" value="Pept_C14_caspase"/>
</dbReference>
<evidence type="ECO:0000256" key="4">
    <source>
        <dbReference type="ARBA" id="ARBA00023145"/>
    </source>
</evidence>
<reference evidence="7" key="2">
    <citation type="submission" date="2023-05" db="EMBL/GenBank/DDBJ databases">
        <authorList>
            <consortium name="Lawrence Berkeley National Laboratory"/>
            <person name="Steindorff A."/>
            <person name="Hensen N."/>
            <person name="Bonometti L."/>
            <person name="Westerberg I."/>
            <person name="Brannstrom I.O."/>
            <person name="Guillou S."/>
            <person name="Cros-Aarteil S."/>
            <person name="Calhoun S."/>
            <person name="Haridas S."/>
            <person name="Kuo A."/>
            <person name="Mondo S."/>
            <person name="Pangilinan J."/>
            <person name="Riley R."/>
            <person name="Labutti K."/>
            <person name="Andreopoulos B."/>
            <person name="Lipzen A."/>
            <person name="Chen C."/>
            <person name="Yanf M."/>
            <person name="Daum C."/>
            <person name="Ng V."/>
            <person name="Clum A."/>
            <person name="Ohm R."/>
            <person name="Martin F."/>
            <person name="Silar P."/>
            <person name="Natvig D."/>
            <person name="Lalanne C."/>
            <person name="Gautier V."/>
            <person name="Ament-Velasquez S.L."/>
            <person name="Kruys A."/>
            <person name="Hutchinson M.I."/>
            <person name="Powell A.J."/>
            <person name="Barry K."/>
            <person name="Miller A.N."/>
            <person name="Grigoriev I.V."/>
            <person name="Debuchy R."/>
            <person name="Gladieux P."/>
            <person name="Thoren M.H."/>
            <person name="Johannesson H."/>
        </authorList>
    </citation>
    <scope>NUCLEOTIDE SEQUENCE</scope>
    <source>
        <strain evidence="7">CBS 103.79</strain>
    </source>
</reference>
<dbReference type="GO" id="GO:0006915">
    <property type="term" value="P:apoptotic process"/>
    <property type="evidence" value="ECO:0007669"/>
    <property type="project" value="UniProtKB-KW"/>
</dbReference>
<evidence type="ECO:0000256" key="1">
    <source>
        <dbReference type="ARBA" id="ARBA00009005"/>
    </source>
</evidence>
<keyword evidence="3" id="KW-0645">Protease</keyword>
<keyword evidence="2" id="KW-0053">Apoptosis</keyword>
<feature type="compositionally biased region" description="Low complexity" evidence="5">
    <location>
        <begin position="20"/>
        <end position="41"/>
    </location>
</feature>
<dbReference type="PANTHER" id="PTHR48104:SF30">
    <property type="entry name" value="METACASPASE-1"/>
    <property type="match status" value="1"/>
</dbReference>